<protein>
    <submittedName>
        <fullName evidence="1">Adenylate kinase</fullName>
    </submittedName>
</protein>
<keyword evidence="1" id="KW-0418">Kinase</keyword>
<proteinExistence type="predicted"/>
<sequence length="184" mass="20222">MVRLLVIGASGAGTSTLGRAVANARATQHFDVDDFFWMPTDPPFTRRRRAADRVALMQALFLPRPDWVLSGSPIGWGDAVIPRLTHVVFLTLEPGARLDRLARREARRWGARIVGEGDLARHHSGFMDWAAGYDDPAFIGRSRAAHEDWLDRLSCPVLRLDGDAAPAGLSATVCDWLDRTAGGH</sequence>
<evidence type="ECO:0000313" key="1">
    <source>
        <dbReference type="EMBL" id="MFC2970282.1"/>
    </source>
</evidence>
<dbReference type="Proteomes" id="UP001595443">
    <property type="component" value="Unassembled WGS sequence"/>
</dbReference>
<dbReference type="Gene3D" id="3.40.50.300">
    <property type="entry name" value="P-loop containing nucleotide triphosphate hydrolases"/>
    <property type="match status" value="1"/>
</dbReference>
<dbReference type="RefSeq" id="WP_377835102.1">
    <property type="nucleotide sequence ID" value="NZ_JBHRSK010000018.1"/>
</dbReference>
<keyword evidence="2" id="KW-1185">Reference proteome</keyword>
<accession>A0ABV7AMS3</accession>
<reference evidence="2" key="1">
    <citation type="journal article" date="2019" name="Int. J. Syst. Evol. Microbiol.">
        <title>The Global Catalogue of Microorganisms (GCM) 10K type strain sequencing project: providing services to taxonomists for standard genome sequencing and annotation.</title>
        <authorList>
            <consortium name="The Broad Institute Genomics Platform"/>
            <consortium name="The Broad Institute Genome Sequencing Center for Infectious Disease"/>
            <person name="Wu L."/>
            <person name="Ma J."/>
        </authorList>
    </citation>
    <scope>NUCLEOTIDE SEQUENCE [LARGE SCALE GENOMIC DNA]</scope>
    <source>
        <strain evidence="2">KCTC 62192</strain>
    </source>
</reference>
<keyword evidence="1" id="KW-0808">Transferase</keyword>
<evidence type="ECO:0000313" key="2">
    <source>
        <dbReference type="Proteomes" id="UP001595443"/>
    </source>
</evidence>
<dbReference type="EMBL" id="JBHRSK010000018">
    <property type="protein sequence ID" value="MFC2970282.1"/>
    <property type="molecule type" value="Genomic_DNA"/>
</dbReference>
<dbReference type="PANTHER" id="PTHR37816">
    <property type="entry name" value="YALI0E33011P"/>
    <property type="match status" value="1"/>
</dbReference>
<dbReference type="GO" id="GO:0016301">
    <property type="term" value="F:kinase activity"/>
    <property type="evidence" value="ECO:0007669"/>
    <property type="project" value="UniProtKB-KW"/>
</dbReference>
<name>A0ABV7AMS3_9RHOB</name>
<organism evidence="1 2">
    <name type="scientific">Acidimangrovimonas pyrenivorans</name>
    <dbReference type="NCBI Taxonomy" id="2030798"/>
    <lineage>
        <taxon>Bacteria</taxon>
        <taxon>Pseudomonadati</taxon>
        <taxon>Pseudomonadota</taxon>
        <taxon>Alphaproteobacteria</taxon>
        <taxon>Rhodobacterales</taxon>
        <taxon>Paracoccaceae</taxon>
        <taxon>Acidimangrovimonas</taxon>
    </lineage>
</organism>
<gene>
    <name evidence="1" type="ORF">ACFOES_19465</name>
</gene>
<dbReference type="PANTHER" id="PTHR37816:SF2">
    <property type="entry name" value="DNA TOPOLOGY MODULATION PROTEIN FLAR-RELATED PROTEIN"/>
    <property type="match status" value="1"/>
</dbReference>
<dbReference type="InterPro" id="IPR052922">
    <property type="entry name" value="Cytidylate_Kinase-2"/>
</dbReference>
<dbReference type="SUPFAM" id="SSF52540">
    <property type="entry name" value="P-loop containing nucleoside triphosphate hydrolases"/>
    <property type="match status" value="1"/>
</dbReference>
<comment type="caution">
    <text evidence="1">The sequence shown here is derived from an EMBL/GenBank/DDBJ whole genome shotgun (WGS) entry which is preliminary data.</text>
</comment>
<dbReference type="NCBIfam" id="NF004861">
    <property type="entry name" value="PRK06217.1"/>
    <property type="match status" value="1"/>
</dbReference>
<dbReference type="InterPro" id="IPR027417">
    <property type="entry name" value="P-loop_NTPase"/>
</dbReference>